<dbReference type="EMBL" id="VBAI01000298">
    <property type="protein sequence ID" value="TMJ07004.1"/>
    <property type="molecule type" value="Genomic_DNA"/>
</dbReference>
<dbReference type="InterPro" id="IPR054221">
    <property type="entry name" value="DUF6941"/>
</dbReference>
<dbReference type="AlphaFoldDB" id="A0A537LG63"/>
<organism evidence="2 3">
    <name type="scientific">Candidatus Segetimicrobium genomatis</name>
    <dbReference type="NCBI Taxonomy" id="2569760"/>
    <lineage>
        <taxon>Bacteria</taxon>
        <taxon>Bacillati</taxon>
        <taxon>Candidatus Sysuimicrobiota</taxon>
        <taxon>Candidatus Sysuimicrobiia</taxon>
        <taxon>Candidatus Sysuimicrobiales</taxon>
        <taxon>Candidatus Segetimicrobiaceae</taxon>
        <taxon>Candidatus Segetimicrobium</taxon>
    </lineage>
</organism>
<feature type="region of interest" description="Disordered" evidence="1">
    <location>
        <begin position="59"/>
        <end position="84"/>
    </location>
</feature>
<comment type="caution">
    <text evidence="2">The sequence shown here is derived from an EMBL/GenBank/DDBJ whole genome shotgun (WGS) entry which is preliminary data.</text>
</comment>
<dbReference type="Pfam" id="PF22091">
    <property type="entry name" value="DUF6941"/>
    <property type="match status" value="1"/>
</dbReference>
<evidence type="ECO:0000256" key="1">
    <source>
        <dbReference type="SAM" id="MobiDB-lite"/>
    </source>
</evidence>
<sequence>MLLADAAQAINGKLYILGGGWSIIGPDPVPSAIAIKIEVPWDEANKRHKLKLELVDEDGRPVTVPTPTGEKPVQLEGDFEVGRPPGLKPGTPLDMAMALNVGPFPLKADSRLIWRLSIDGHTQDDWQLAFTTRQAQHSSPSG</sequence>
<protein>
    <submittedName>
        <fullName evidence="2">Uncharacterized protein</fullName>
    </submittedName>
</protein>
<accession>A0A537LG63</accession>
<evidence type="ECO:0000313" key="3">
    <source>
        <dbReference type="Proteomes" id="UP000315217"/>
    </source>
</evidence>
<name>A0A537LG63_9BACT</name>
<evidence type="ECO:0000313" key="2">
    <source>
        <dbReference type="EMBL" id="TMJ07004.1"/>
    </source>
</evidence>
<dbReference type="Proteomes" id="UP000315217">
    <property type="component" value="Unassembled WGS sequence"/>
</dbReference>
<reference evidence="2 3" key="1">
    <citation type="journal article" date="2019" name="Nat. Microbiol.">
        <title>Mediterranean grassland soil C-N compound turnover is dependent on rainfall and depth, and is mediated by genomically divergent microorganisms.</title>
        <authorList>
            <person name="Diamond S."/>
            <person name="Andeer P.F."/>
            <person name="Li Z."/>
            <person name="Crits-Christoph A."/>
            <person name="Burstein D."/>
            <person name="Anantharaman K."/>
            <person name="Lane K.R."/>
            <person name="Thomas B.C."/>
            <person name="Pan C."/>
            <person name="Northen T.R."/>
            <person name="Banfield J.F."/>
        </authorList>
    </citation>
    <scope>NUCLEOTIDE SEQUENCE [LARGE SCALE GENOMIC DNA]</scope>
    <source>
        <strain evidence="2">NP_1</strain>
    </source>
</reference>
<gene>
    <name evidence="2" type="ORF">E6G98_14000</name>
</gene>
<proteinExistence type="predicted"/>